<keyword evidence="2" id="KW-1185">Reference proteome</keyword>
<organism evidence="1 2">
    <name type="scientific">Dendrolimus kikuchii</name>
    <dbReference type="NCBI Taxonomy" id="765133"/>
    <lineage>
        <taxon>Eukaryota</taxon>
        <taxon>Metazoa</taxon>
        <taxon>Ecdysozoa</taxon>
        <taxon>Arthropoda</taxon>
        <taxon>Hexapoda</taxon>
        <taxon>Insecta</taxon>
        <taxon>Pterygota</taxon>
        <taxon>Neoptera</taxon>
        <taxon>Endopterygota</taxon>
        <taxon>Lepidoptera</taxon>
        <taxon>Glossata</taxon>
        <taxon>Ditrysia</taxon>
        <taxon>Bombycoidea</taxon>
        <taxon>Lasiocampidae</taxon>
        <taxon>Dendrolimus</taxon>
    </lineage>
</organism>
<accession>A0ACC1DJE8</accession>
<gene>
    <name evidence="1" type="ORF">K1T71_000511</name>
</gene>
<evidence type="ECO:0000313" key="2">
    <source>
        <dbReference type="Proteomes" id="UP000824533"/>
    </source>
</evidence>
<evidence type="ECO:0000313" key="1">
    <source>
        <dbReference type="EMBL" id="KAJ0184088.1"/>
    </source>
</evidence>
<protein>
    <submittedName>
        <fullName evidence="1">Uncharacterized protein</fullName>
    </submittedName>
</protein>
<dbReference type="Proteomes" id="UP000824533">
    <property type="component" value="Linkage Group LG01"/>
</dbReference>
<sequence length="870" mass="98177">MLPCFVALLLLKTSLLQALEISQCIAPLGMESGLIPDRDVSASSCYNDGNVAPQNGRLNQEIKGGAWCPRSQITTESTEWLEIDLHSVHVITGTGTQGRFGNGQGQEYAEAYVIEYWRPKLGKWVRYRSIDGQEILTGNTNTYLEKKNHLVPPIWASKIRFIPYSSHRRTVCMRVEIYGCYWSVGIVSYSMPKGNKRSSGIELTDMIYDGQWGEELRGGLGLLVDGQYGGDEIREAAKTSAWVGWRNDSNSDPLTITFEFDKVREFSAVHLYCNNKFMRDVQVFSEAIISFSIGGRHFQGEPIRYTYEGSHVFENSRNVTIKLHHRIGKWVRIEMRFSARWILISEVVFDSDVAQGNYTPESLKPPIGKDKTKLATSKEAPIPTAHQEDPLYIAIVVGVLTALLILLIVAIVLIIHRHRHRKCFASPLAKDTVAQRTIDNYHGCGTSMLPDNKMIIDCPLDVKSDEYQEPYQALKCAPYFSYSTVLLEMKDFVKDSNTALSADSSNYDYAVPELSSAPLLNKRLRDTLSDRITELVGEHMETSPDINTRRSAAGSICSKYSTRSPSQQEVFIDLKRRLETINLIDFPRHRLRMISKLAEGAFGTVYVAEADGVPEYNGTITAEKRLVAVKFLSQSATLKERDEFESDVRILASLSSPYLARVLGICRSPPLAVVLEYLELGDLCALLRASAPLSMPTLLHIGTQIAGGMQYLESLNFVHRDLAARNCLVGKGFHVKISDFGTDIEAYACDYYKVDGRVSLPLRWAAWESVLTGRYTTKSDVWSFAITLHEIFTLCRRKPYEHYTDDEVLVNLSHLQADNGVFECIDRAPGCPRDVYELMSECWRRDEVERPNFAEIHLFLQRKCLNYATT</sequence>
<proteinExistence type="predicted"/>
<reference evidence="1 2" key="1">
    <citation type="journal article" date="2021" name="Front. Genet.">
        <title>Chromosome-Level Genome Assembly Reveals Significant Gene Expansion in the Toll and IMD Signaling Pathways of Dendrolimus kikuchii.</title>
        <authorList>
            <person name="Zhou J."/>
            <person name="Wu P."/>
            <person name="Xiong Z."/>
            <person name="Liu N."/>
            <person name="Zhao N."/>
            <person name="Ji M."/>
            <person name="Qiu Y."/>
            <person name="Yang B."/>
        </authorList>
    </citation>
    <scope>NUCLEOTIDE SEQUENCE [LARGE SCALE GENOMIC DNA]</scope>
    <source>
        <strain evidence="1">Ann1</strain>
    </source>
</reference>
<name>A0ACC1DJE8_9NEOP</name>
<dbReference type="EMBL" id="CM034387">
    <property type="protein sequence ID" value="KAJ0184088.1"/>
    <property type="molecule type" value="Genomic_DNA"/>
</dbReference>
<comment type="caution">
    <text evidence="1">The sequence shown here is derived from an EMBL/GenBank/DDBJ whole genome shotgun (WGS) entry which is preliminary data.</text>
</comment>